<evidence type="ECO:0000256" key="1">
    <source>
        <dbReference type="ARBA" id="ARBA00005417"/>
    </source>
</evidence>
<dbReference type="GO" id="GO:0015658">
    <property type="term" value="F:branched-chain amino acid transmembrane transporter activity"/>
    <property type="evidence" value="ECO:0007669"/>
    <property type="project" value="TreeGrafter"/>
</dbReference>
<organism evidence="7 8">
    <name type="scientific">Rubrobacter taiwanensis</name>
    <dbReference type="NCBI Taxonomy" id="185139"/>
    <lineage>
        <taxon>Bacteria</taxon>
        <taxon>Bacillati</taxon>
        <taxon>Actinomycetota</taxon>
        <taxon>Rubrobacteria</taxon>
        <taxon>Rubrobacterales</taxon>
        <taxon>Rubrobacteraceae</taxon>
        <taxon>Rubrobacter</taxon>
    </lineage>
</organism>
<dbReference type="SMART" id="SM00382">
    <property type="entry name" value="AAA"/>
    <property type="match status" value="1"/>
</dbReference>
<dbReference type="CDD" id="cd03224">
    <property type="entry name" value="ABC_TM1139_LivF_branched"/>
    <property type="match status" value="1"/>
</dbReference>
<dbReference type="InterPro" id="IPR027417">
    <property type="entry name" value="P-loop_NTPase"/>
</dbReference>
<keyword evidence="2" id="KW-0813">Transport</keyword>
<keyword evidence="8" id="KW-1185">Reference proteome</keyword>
<dbReference type="Gene3D" id="3.40.50.300">
    <property type="entry name" value="P-loop containing nucleotide triphosphate hydrolases"/>
    <property type="match status" value="1"/>
</dbReference>
<dbReference type="Proteomes" id="UP000295244">
    <property type="component" value="Unassembled WGS sequence"/>
</dbReference>
<dbReference type="InterPro" id="IPR003439">
    <property type="entry name" value="ABC_transporter-like_ATP-bd"/>
</dbReference>
<dbReference type="OrthoDB" id="9776369at2"/>
<gene>
    <name evidence="7" type="ORF">E0L93_14000</name>
</gene>
<evidence type="ECO:0000313" key="8">
    <source>
        <dbReference type="Proteomes" id="UP000295244"/>
    </source>
</evidence>
<keyword evidence="3" id="KW-0547">Nucleotide-binding</keyword>
<dbReference type="InterPro" id="IPR052156">
    <property type="entry name" value="BCAA_Transport_ATP-bd_LivF"/>
</dbReference>
<sequence length="229" mass="25401">MLELRDVHAHYGSSHILQGVSLRVGAGEVVALLGRNGVGKTTTIRAITGLISVSRGEILFKDTPIQDEPPYRRARMGMGLVPQGRGIYPNLSVREQLLLPPDRNGRWSLQEIYALFPILRERRRHAGDQLSGGEQQMLAIARALRSNPELLLLDEPSEGLAPMMVKRVGEVLQDIKRQELSILLVEQNLSLALSVADRVYIMNKGVIVHECPAAELAQDEETQHRLLGV</sequence>
<name>A0A4R1BCR0_9ACTN</name>
<dbReference type="InterPro" id="IPR003593">
    <property type="entry name" value="AAA+_ATPase"/>
</dbReference>
<reference evidence="7 8" key="1">
    <citation type="submission" date="2019-03" db="EMBL/GenBank/DDBJ databases">
        <title>Whole genome sequence of a novel Rubrobacter taiwanensis strain, isolated from Yellowstone National Park.</title>
        <authorList>
            <person name="Freed S."/>
            <person name="Ramaley R.F."/>
            <person name="Kyndt J.A."/>
        </authorList>
    </citation>
    <scope>NUCLEOTIDE SEQUENCE [LARGE SCALE GENOMIC DNA]</scope>
    <source>
        <strain evidence="7 8">Yellowstone</strain>
    </source>
</reference>
<dbReference type="InterPro" id="IPR017871">
    <property type="entry name" value="ABC_transporter-like_CS"/>
</dbReference>
<protein>
    <submittedName>
        <fullName evidence="7">ABC transporter ATP-binding protein</fullName>
    </submittedName>
</protein>
<comment type="caution">
    <text evidence="7">The sequence shown here is derived from an EMBL/GenBank/DDBJ whole genome shotgun (WGS) entry which is preliminary data.</text>
</comment>
<evidence type="ECO:0000256" key="2">
    <source>
        <dbReference type="ARBA" id="ARBA00022448"/>
    </source>
</evidence>
<dbReference type="PROSITE" id="PS00211">
    <property type="entry name" value="ABC_TRANSPORTER_1"/>
    <property type="match status" value="1"/>
</dbReference>
<dbReference type="PANTHER" id="PTHR43820:SF2">
    <property type="entry name" value="ABC TRANSPORTER ATP-BINDING PROTEIN"/>
    <property type="match status" value="1"/>
</dbReference>
<dbReference type="SUPFAM" id="SSF52540">
    <property type="entry name" value="P-loop containing nucleoside triphosphate hydrolases"/>
    <property type="match status" value="1"/>
</dbReference>
<dbReference type="EMBL" id="SKBU01000031">
    <property type="protein sequence ID" value="TCJ14845.1"/>
    <property type="molecule type" value="Genomic_DNA"/>
</dbReference>
<evidence type="ECO:0000256" key="4">
    <source>
        <dbReference type="ARBA" id="ARBA00022840"/>
    </source>
</evidence>
<evidence type="ECO:0000256" key="3">
    <source>
        <dbReference type="ARBA" id="ARBA00022741"/>
    </source>
</evidence>
<proteinExistence type="inferred from homology"/>
<evidence type="ECO:0000259" key="6">
    <source>
        <dbReference type="PROSITE" id="PS50893"/>
    </source>
</evidence>
<dbReference type="Pfam" id="PF00005">
    <property type="entry name" value="ABC_tran"/>
    <property type="match status" value="1"/>
</dbReference>
<dbReference type="GO" id="GO:0016887">
    <property type="term" value="F:ATP hydrolysis activity"/>
    <property type="evidence" value="ECO:0007669"/>
    <property type="project" value="InterPro"/>
</dbReference>
<keyword evidence="5" id="KW-0029">Amino-acid transport</keyword>
<keyword evidence="4 7" id="KW-0067">ATP-binding</keyword>
<dbReference type="RefSeq" id="WP_132692697.1">
    <property type="nucleotide sequence ID" value="NZ_SKBU01000031.1"/>
</dbReference>
<feature type="domain" description="ABC transporter" evidence="6">
    <location>
        <begin position="2"/>
        <end position="229"/>
    </location>
</feature>
<dbReference type="PROSITE" id="PS50893">
    <property type="entry name" value="ABC_TRANSPORTER_2"/>
    <property type="match status" value="1"/>
</dbReference>
<dbReference type="GO" id="GO:0005524">
    <property type="term" value="F:ATP binding"/>
    <property type="evidence" value="ECO:0007669"/>
    <property type="project" value="UniProtKB-KW"/>
</dbReference>
<dbReference type="GO" id="GO:0015807">
    <property type="term" value="P:L-amino acid transport"/>
    <property type="evidence" value="ECO:0007669"/>
    <property type="project" value="TreeGrafter"/>
</dbReference>
<evidence type="ECO:0000256" key="5">
    <source>
        <dbReference type="ARBA" id="ARBA00022970"/>
    </source>
</evidence>
<evidence type="ECO:0000313" key="7">
    <source>
        <dbReference type="EMBL" id="TCJ14845.1"/>
    </source>
</evidence>
<accession>A0A4R1BCR0</accession>
<dbReference type="AlphaFoldDB" id="A0A4R1BCR0"/>
<comment type="similarity">
    <text evidence="1">Belongs to the ABC transporter superfamily.</text>
</comment>
<dbReference type="PANTHER" id="PTHR43820">
    <property type="entry name" value="HIGH-AFFINITY BRANCHED-CHAIN AMINO ACID TRANSPORT ATP-BINDING PROTEIN LIVF"/>
    <property type="match status" value="1"/>
</dbReference>